<dbReference type="STRING" id="224999.GCA_001485475_02019"/>
<keyword evidence="1" id="KW-0472">Membrane</keyword>
<evidence type="ECO:0000313" key="2">
    <source>
        <dbReference type="EMBL" id="GAQ25981.1"/>
    </source>
</evidence>
<keyword evidence="1" id="KW-1133">Transmembrane helix</keyword>
<name>A0A0U9HH10_9FIRM</name>
<dbReference type="Proteomes" id="UP000062160">
    <property type="component" value="Unassembled WGS sequence"/>
</dbReference>
<feature type="transmembrane region" description="Helical" evidence="1">
    <location>
        <begin position="50"/>
        <end position="79"/>
    </location>
</feature>
<dbReference type="InterPro" id="IPR025470">
    <property type="entry name" value="DUF4321"/>
</dbReference>
<sequence length="83" mass="8697">MKRNRYNPSILIIVLLVGLLAGGALGQALNDTVPVLNKGIHVGLSTTNLNLGVISIVFGFDIALSLAAAIGLIVAIILYQQMQ</sequence>
<reference evidence="2" key="1">
    <citation type="journal article" date="2016" name="Genome Announc.">
        <title>Draft Genome Sequence of the Syntrophic Lactate-Degrading Bacterium Tepidanaerobacter syntrophicus JLT.</title>
        <authorList>
            <person name="Matsuura N."/>
            <person name="Ohashi A."/>
            <person name="Tourlousse D.M."/>
            <person name="Sekiguchi Y."/>
        </authorList>
    </citation>
    <scope>NUCLEOTIDE SEQUENCE [LARGE SCALE GENOMIC DNA]</scope>
    <source>
        <strain evidence="2">JL</strain>
    </source>
</reference>
<proteinExistence type="predicted"/>
<keyword evidence="1" id="KW-0812">Transmembrane</keyword>
<keyword evidence="3" id="KW-1185">Reference proteome</keyword>
<dbReference type="RefSeq" id="WP_059033674.1">
    <property type="nucleotide sequence ID" value="NZ_BSDW01000001.1"/>
</dbReference>
<organism evidence="2">
    <name type="scientific">Tepidanaerobacter syntrophicus</name>
    <dbReference type="NCBI Taxonomy" id="224999"/>
    <lineage>
        <taxon>Bacteria</taxon>
        <taxon>Bacillati</taxon>
        <taxon>Bacillota</taxon>
        <taxon>Clostridia</taxon>
        <taxon>Thermosediminibacterales</taxon>
        <taxon>Tepidanaerobacteraceae</taxon>
        <taxon>Tepidanaerobacter</taxon>
    </lineage>
</organism>
<dbReference type="OrthoDB" id="1955622at2"/>
<dbReference type="AlphaFoldDB" id="A0A0U9HH10"/>
<evidence type="ECO:0008006" key="4">
    <source>
        <dbReference type="Google" id="ProtNLM"/>
    </source>
</evidence>
<protein>
    <recommendedName>
        <fullName evidence="4">DUF4321 domain-containing protein</fullName>
    </recommendedName>
</protein>
<accession>A0A0U9HH10</accession>
<dbReference type="EMBL" id="DF977003">
    <property type="protein sequence ID" value="GAQ25981.1"/>
    <property type="molecule type" value="Genomic_DNA"/>
</dbReference>
<evidence type="ECO:0000256" key="1">
    <source>
        <dbReference type="SAM" id="Phobius"/>
    </source>
</evidence>
<evidence type="ECO:0000313" key="3">
    <source>
        <dbReference type="Proteomes" id="UP000062160"/>
    </source>
</evidence>
<gene>
    <name evidence="2" type="ORF">TSYNT_9234</name>
</gene>
<dbReference type="Pfam" id="PF14209">
    <property type="entry name" value="DUF4321"/>
    <property type="match status" value="1"/>
</dbReference>